<keyword evidence="3" id="KW-0645">Protease</keyword>
<comment type="caution">
    <text evidence="3">The sequence shown here is derived from an EMBL/GenBank/DDBJ whole genome shotgun (WGS) entry which is preliminary data.</text>
</comment>
<dbReference type="GO" id="GO:0004180">
    <property type="term" value="F:carboxypeptidase activity"/>
    <property type="evidence" value="ECO:0007669"/>
    <property type="project" value="UniProtKB-KW"/>
</dbReference>
<feature type="domain" description="Peptidase M15A C-terminal" evidence="2">
    <location>
        <begin position="89"/>
        <end position="174"/>
    </location>
</feature>
<keyword evidence="3" id="KW-0121">Carboxypeptidase</keyword>
<dbReference type="Pfam" id="PF08291">
    <property type="entry name" value="Peptidase_M15_3"/>
    <property type="match status" value="1"/>
</dbReference>
<dbReference type="InterPro" id="IPR013230">
    <property type="entry name" value="Peptidase_M15A_C"/>
</dbReference>
<evidence type="ECO:0000313" key="3">
    <source>
        <dbReference type="EMBL" id="MDI9239240.1"/>
    </source>
</evidence>
<dbReference type="SUPFAM" id="SSF55166">
    <property type="entry name" value="Hedgehog/DD-peptidase"/>
    <property type="match status" value="1"/>
</dbReference>
<dbReference type="InterPro" id="IPR009045">
    <property type="entry name" value="Zn_M74/Hedgehog-like"/>
</dbReference>
<evidence type="ECO:0000259" key="2">
    <source>
        <dbReference type="Pfam" id="PF08291"/>
    </source>
</evidence>
<proteinExistence type="predicted"/>
<dbReference type="PROSITE" id="PS51257">
    <property type="entry name" value="PROKAR_LIPOPROTEIN"/>
    <property type="match status" value="1"/>
</dbReference>
<dbReference type="Proteomes" id="UP001321580">
    <property type="component" value="Unassembled WGS sequence"/>
</dbReference>
<keyword evidence="3" id="KW-0378">Hydrolase</keyword>
<organism evidence="3 4">
    <name type="scientific">Lysobacter stagni</name>
    <dbReference type="NCBI Taxonomy" id="3045172"/>
    <lineage>
        <taxon>Bacteria</taxon>
        <taxon>Pseudomonadati</taxon>
        <taxon>Pseudomonadota</taxon>
        <taxon>Gammaproteobacteria</taxon>
        <taxon>Lysobacterales</taxon>
        <taxon>Lysobacteraceae</taxon>
        <taxon>Lysobacter</taxon>
    </lineage>
</organism>
<reference evidence="3 4" key="1">
    <citation type="submission" date="2023-05" db="EMBL/GenBank/DDBJ databases">
        <title>Lysobacter sp. strain LF1 Genome sequencing and assembly.</title>
        <authorList>
            <person name="Jung Y."/>
        </authorList>
    </citation>
    <scope>NUCLEOTIDE SEQUENCE [LARGE SCALE GENOMIC DNA]</scope>
    <source>
        <strain evidence="3 4">LF1</strain>
    </source>
</reference>
<evidence type="ECO:0000256" key="1">
    <source>
        <dbReference type="SAM" id="SignalP"/>
    </source>
</evidence>
<dbReference type="EMBL" id="JASGBI010000001">
    <property type="protein sequence ID" value="MDI9239240.1"/>
    <property type="molecule type" value="Genomic_DNA"/>
</dbReference>
<keyword evidence="4" id="KW-1185">Reference proteome</keyword>
<feature type="chain" id="PRO_5045133386" evidence="1">
    <location>
        <begin position="18"/>
        <end position="197"/>
    </location>
</feature>
<dbReference type="Gene3D" id="3.30.1380.10">
    <property type="match status" value="1"/>
</dbReference>
<name>A0ABT6XHI9_9GAMM</name>
<gene>
    <name evidence="3" type="ORF">QLQ15_09985</name>
</gene>
<protein>
    <submittedName>
        <fullName evidence="3">D-Ala-D-Ala carboxypeptidase family metallohydrolase</fullName>
    </submittedName>
</protein>
<sequence>MRVALAAALLGALTACSAPPSTQAERYAHWLAGDARGDVDAYARFLRLQGVEGVVSMPQLLTTARRWHRCDAPEFAVPPRSHWQAIVPTLQLIRELRNNGLLGDARIASAWRNETLNRCEGGSSRSRHVANNALDFDLGPASGELARLCRVWRTIGQARRFGLGYYDGRRIHIDTFGFRTWGPDYHRGTSRCVSVPP</sequence>
<dbReference type="RefSeq" id="WP_283212641.1">
    <property type="nucleotide sequence ID" value="NZ_JASGBI010000001.1"/>
</dbReference>
<keyword evidence="1" id="KW-0732">Signal</keyword>
<evidence type="ECO:0000313" key="4">
    <source>
        <dbReference type="Proteomes" id="UP001321580"/>
    </source>
</evidence>
<accession>A0ABT6XHI9</accession>
<feature type="signal peptide" evidence="1">
    <location>
        <begin position="1"/>
        <end position="17"/>
    </location>
</feature>